<reference evidence="3" key="1">
    <citation type="submission" date="2023-07" db="EMBL/GenBank/DDBJ databases">
        <authorList>
            <consortium name="CYATHOMIX"/>
        </authorList>
    </citation>
    <scope>NUCLEOTIDE SEQUENCE</scope>
    <source>
        <strain evidence="3">N/A</strain>
    </source>
</reference>
<evidence type="ECO:0000256" key="1">
    <source>
        <dbReference type="SAM" id="MobiDB-lite"/>
    </source>
</evidence>
<accession>A0AA36M1Q1</accession>
<proteinExistence type="predicted"/>
<feature type="chain" id="PRO_5041463574" evidence="2">
    <location>
        <begin position="22"/>
        <end position="141"/>
    </location>
</feature>
<gene>
    <name evidence="3" type="ORF">CYNAS_LOCUS7368</name>
</gene>
<evidence type="ECO:0000313" key="4">
    <source>
        <dbReference type="Proteomes" id="UP001176961"/>
    </source>
</evidence>
<protein>
    <submittedName>
        <fullName evidence="3">Uncharacterized protein</fullName>
    </submittedName>
</protein>
<feature type="signal peptide" evidence="2">
    <location>
        <begin position="1"/>
        <end position="21"/>
    </location>
</feature>
<name>A0AA36M1Q1_CYLNA</name>
<keyword evidence="4" id="KW-1185">Reference proteome</keyword>
<keyword evidence="2" id="KW-0732">Signal</keyword>
<comment type="caution">
    <text evidence="3">The sequence shown here is derived from an EMBL/GenBank/DDBJ whole genome shotgun (WGS) entry which is preliminary data.</text>
</comment>
<dbReference type="EMBL" id="CATQJL010000112">
    <property type="protein sequence ID" value="CAJ0595385.1"/>
    <property type="molecule type" value="Genomic_DNA"/>
</dbReference>
<sequence>MVSLATAFFLFGALIIHEVCGTTGWFGHRGHSNPDRKKHSSDPVLKFEPGGKGPKDEHHGSRNTRSIWRTLYHWAVQLFGESPTDQELSERRKKWLEEKIHNISEHGQGYGDFGGGGLAGHHPDHFYYYDYYFEGPGVELR</sequence>
<organism evidence="3 4">
    <name type="scientific">Cylicocyclus nassatus</name>
    <name type="common">Nematode worm</name>
    <dbReference type="NCBI Taxonomy" id="53992"/>
    <lineage>
        <taxon>Eukaryota</taxon>
        <taxon>Metazoa</taxon>
        <taxon>Ecdysozoa</taxon>
        <taxon>Nematoda</taxon>
        <taxon>Chromadorea</taxon>
        <taxon>Rhabditida</taxon>
        <taxon>Rhabditina</taxon>
        <taxon>Rhabditomorpha</taxon>
        <taxon>Strongyloidea</taxon>
        <taxon>Strongylidae</taxon>
        <taxon>Cylicocyclus</taxon>
    </lineage>
</organism>
<feature type="region of interest" description="Disordered" evidence="1">
    <location>
        <begin position="31"/>
        <end position="62"/>
    </location>
</feature>
<evidence type="ECO:0000256" key="2">
    <source>
        <dbReference type="SAM" id="SignalP"/>
    </source>
</evidence>
<evidence type="ECO:0000313" key="3">
    <source>
        <dbReference type="EMBL" id="CAJ0595385.1"/>
    </source>
</evidence>
<dbReference type="AlphaFoldDB" id="A0AA36M1Q1"/>
<dbReference type="Proteomes" id="UP001176961">
    <property type="component" value="Unassembled WGS sequence"/>
</dbReference>